<feature type="compositionally biased region" description="Basic and acidic residues" evidence="6">
    <location>
        <begin position="126"/>
        <end position="135"/>
    </location>
</feature>
<dbReference type="PANTHER" id="PTHR22906:SF43">
    <property type="entry name" value="PROPERDIN"/>
    <property type="match status" value="1"/>
</dbReference>
<keyword evidence="3 7" id="KW-0732">Signal</keyword>
<dbReference type="Proteomes" id="UP000694888">
    <property type="component" value="Unplaced"/>
</dbReference>
<dbReference type="GeneID" id="101847055"/>
<name>A0ABM1A4V0_APLCA</name>
<evidence type="ECO:0000313" key="10">
    <source>
        <dbReference type="RefSeq" id="XP_012940871.1"/>
    </source>
</evidence>
<dbReference type="InterPro" id="IPR002557">
    <property type="entry name" value="Chitin-bd_dom"/>
</dbReference>
<dbReference type="SUPFAM" id="SSF57625">
    <property type="entry name" value="Invertebrate chitin-binding proteins"/>
    <property type="match status" value="1"/>
</dbReference>
<evidence type="ECO:0000256" key="7">
    <source>
        <dbReference type="SAM" id="SignalP"/>
    </source>
</evidence>
<dbReference type="PROSITE" id="PS50092">
    <property type="entry name" value="TSP1"/>
    <property type="match status" value="12"/>
</dbReference>
<proteinExistence type="predicted"/>
<sequence length="1415" mass="157644">MFRSLKWAVALALLALIHTSAGRQISSEPFGNVEDAGYSFVSTEEDREYPVDPVELVDEDSIESEEDDLFDENDDDVDDDDNDDDEPLDEFPVIEGGLEEDEEEEEQENSFKTDLELLEGNISTKTDVDFEKDNDIMMGDQPAPTEKKKKGKKNKKRRKGKGKKRKGKGKRKGRKNKGERKRKGKKAATSDVKPILAKNATLPGLNGTNLQADMPKLWVDENGKLVVDESDPLSGVQGQDPKDPDNFWPDINGDPKNPWRKEQPWPGNDPRAANRSPWTAVDPRAVNANTNNNNINNNPHRNEPWSQTDPRTGRVNQPVPNNRQPNIWPDPSNRVVPDMGNTNKYFDVGPLEVFMQNCPDCFVQVPGAVCPFHGPAIELKKWAGELEDVLSHGCKRPEECKEPGTCCLSRIAPFEPTIVRMTQMLKDVYNMVQRNCKGCGVDGNWSPWGPWNTCDRTCGPGTRIRTRECNNPAPSLTGKTCVGESMDRKDCFNPDCCVNGNWGMWTSWGQCPVTCGRSQVSRSRQCSNPPPNHCGQTCPGNPYETKNEYCGPEPVNGNWAMWQQWSPCTRTCDFGTRTRIRTCTNPAPNACGMSCPGSASEEAGCNNPSCLRCVDGNWASWGPWSNCPVTCGDSTVSRSRTCSNPPPNGCGRECFGDPVESKLQNCGPREQHGNWAMWSSWSQCSASCGPGTYTRSRTCSAPPANLCGRQCDGQSFQTAPCNREDCRQCVDGNWGQWNSWSQCPMTCGESTVTRTRYCNSPPPNFCGVSCPGSGTETKRELCGPPAQDGNWAMWSSWSQCSTTCGPGTYTRTRTCSNPPASACGRQCPGPAFESGTCQQQPCRQCVDGNWGSWASWSQCSTSCGDGMVSRTRMCNNPPNNFCGTPCLGDDRESKQTQCGPRRDDGRWSPWGSWSRCSATCGRGQRRRTRSCSNPFPNACSRSCAGPDFEVDYCDGPSCEPVCVDGNWGSWGRWSQCPVTCGDAEVTRTRMCNNPAPNVCGQRCPGSDREAKLEMCGPPAVDGGWTSWGSWSQCSATCGRGVQTRSRTCRVVVAGRNCGLRGCEGRDREQQACRDAECARYTYDTWGAWCPCDCRTGKQTRRRECVRVDDRGRRVPAELGLCQGDAREEKYCDVRRFCPACITSCENQPDGDYPSCYGCQEYIRCKDRVAEPFTCNRGNTEWDAFVRKCVSPPSPSCALAAPVTDCTNTVDGKYHSDRGCNDYIECVNGVLNNQMCPRRDMEFNLHLQTCEDGRTKSPTCIRQARRTPEINLAIIGGAVKPVNDAPADMYYDERNGLSPVERRERYEKERLEAEMTREKDARRARLLAEKLRDLERKENRLVLGGEKVESRRRVNPGCVRSCDGLTTGRYPSCRGCNYFVICTIRGRFRERKCSHNHEFDILRERCRKHSHSCILE</sequence>
<evidence type="ECO:0000256" key="4">
    <source>
        <dbReference type="ARBA" id="ARBA00022737"/>
    </source>
</evidence>
<evidence type="ECO:0000256" key="3">
    <source>
        <dbReference type="ARBA" id="ARBA00022729"/>
    </source>
</evidence>
<dbReference type="PROSITE" id="PS50940">
    <property type="entry name" value="CHIT_BIND_II"/>
    <property type="match status" value="1"/>
</dbReference>
<evidence type="ECO:0000256" key="2">
    <source>
        <dbReference type="ARBA" id="ARBA00022525"/>
    </source>
</evidence>
<dbReference type="PRINTS" id="PR01705">
    <property type="entry name" value="TSP1REPEAT"/>
</dbReference>
<accession>A0ABM1A4V0</accession>
<keyword evidence="2" id="KW-0964">Secreted</keyword>
<dbReference type="Pfam" id="PF00090">
    <property type="entry name" value="TSP_1"/>
    <property type="match status" value="11"/>
</dbReference>
<comment type="subcellular location">
    <subcellularLocation>
        <location evidence="1">Secreted</location>
    </subcellularLocation>
</comment>
<dbReference type="Gene3D" id="2.20.100.10">
    <property type="entry name" value="Thrombospondin type-1 (TSP1) repeat"/>
    <property type="match status" value="11"/>
</dbReference>
<keyword evidence="4" id="KW-0677">Repeat</keyword>
<evidence type="ECO:0000256" key="6">
    <source>
        <dbReference type="SAM" id="MobiDB-lite"/>
    </source>
</evidence>
<reference evidence="10" key="1">
    <citation type="submission" date="2025-08" db="UniProtKB">
        <authorList>
            <consortium name="RefSeq"/>
        </authorList>
    </citation>
    <scope>IDENTIFICATION</scope>
</reference>
<organism evidence="9 10">
    <name type="scientific">Aplysia californica</name>
    <name type="common">California sea hare</name>
    <dbReference type="NCBI Taxonomy" id="6500"/>
    <lineage>
        <taxon>Eukaryota</taxon>
        <taxon>Metazoa</taxon>
        <taxon>Spiralia</taxon>
        <taxon>Lophotrochozoa</taxon>
        <taxon>Mollusca</taxon>
        <taxon>Gastropoda</taxon>
        <taxon>Heterobranchia</taxon>
        <taxon>Euthyneura</taxon>
        <taxon>Tectipleura</taxon>
        <taxon>Aplysiida</taxon>
        <taxon>Aplysioidea</taxon>
        <taxon>Aplysiidae</taxon>
        <taxon>Aplysia</taxon>
    </lineage>
</organism>
<feature type="signal peptide" evidence="7">
    <location>
        <begin position="1"/>
        <end position="22"/>
    </location>
</feature>
<evidence type="ECO:0000256" key="5">
    <source>
        <dbReference type="ARBA" id="ARBA00023157"/>
    </source>
</evidence>
<feature type="chain" id="PRO_5046220484" evidence="7">
    <location>
        <begin position="23"/>
        <end position="1415"/>
    </location>
</feature>
<feature type="compositionally biased region" description="Basic residues" evidence="6">
    <location>
        <begin position="147"/>
        <end position="186"/>
    </location>
</feature>
<dbReference type="SUPFAM" id="SSF82895">
    <property type="entry name" value="TSP-1 type 1 repeat"/>
    <property type="match status" value="11"/>
</dbReference>
<feature type="region of interest" description="Disordered" evidence="6">
    <location>
        <begin position="228"/>
        <end position="333"/>
    </location>
</feature>
<feature type="domain" description="Chitin-binding type-2" evidence="8">
    <location>
        <begin position="1202"/>
        <end position="1261"/>
    </location>
</feature>
<dbReference type="PANTHER" id="PTHR22906">
    <property type="entry name" value="PROPERDIN"/>
    <property type="match status" value="1"/>
</dbReference>
<feature type="compositionally biased region" description="Low complexity" evidence="6">
    <location>
        <begin position="314"/>
        <end position="326"/>
    </location>
</feature>
<protein>
    <submittedName>
        <fullName evidence="10">SCO-spondin</fullName>
    </submittedName>
</protein>
<feature type="compositionally biased region" description="Acidic residues" evidence="6">
    <location>
        <begin position="55"/>
        <end position="89"/>
    </location>
</feature>
<dbReference type="InterPro" id="IPR036508">
    <property type="entry name" value="Chitin-bd_dom_sf"/>
</dbReference>
<dbReference type="Pfam" id="PF01607">
    <property type="entry name" value="CBM_14"/>
    <property type="match status" value="2"/>
</dbReference>
<evidence type="ECO:0000256" key="1">
    <source>
        <dbReference type="ARBA" id="ARBA00004613"/>
    </source>
</evidence>
<evidence type="ECO:0000313" key="9">
    <source>
        <dbReference type="Proteomes" id="UP000694888"/>
    </source>
</evidence>
<gene>
    <name evidence="10" type="primary">LOC101847055</name>
</gene>
<keyword evidence="9" id="KW-1185">Reference proteome</keyword>
<feature type="compositionally biased region" description="Low complexity" evidence="6">
    <location>
        <begin position="287"/>
        <end position="299"/>
    </location>
</feature>
<feature type="compositionally biased region" description="Acidic residues" evidence="6">
    <location>
        <begin position="97"/>
        <end position="108"/>
    </location>
</feature>
<dbReference type="InterPro" id="IPR052065">
    <property type="entry name" value="Compl_asym_regulator"/>
</dbReference>
<dbReference type="RefSeq" id="XP_012940871.1">
    <property type="nucleotide sequence ID" value="XM_013085417.2"/>
</dbReference>
<evidence type="ECO:0000259" key="8">
    <source>
        <dbReference type="PROSITE" id="PS50940"/>
    </source>
</evidence>
<keyword evidence="5" id="KW-1015">Disulfide bond</keyword>
<dbReference type="InterPro" id="IPR000884">
    <property type="entry name" value="TSP1_rpt"/>
</dbReference>
<dbReference type="SMART" id="SM00494">
    <property type="entry name" value="ChtBD2"/>
    <property type="match status" value="3"/>
</dbReference>
<feature type="region of interest" description="Disordered" evidence="6">
    <location>
        <begin position="41"/>
        <end position="210"/>
    </location>
</feature>
<dbReference type="SMART" id="SM00209">
    <property type="entry name" value="TSP1"/>
    <property type="match status" value="12"/>
</dbReference>
<dbReference type="InterPro" id="IPR036383">
    <property type="entry name" value="TSP1_rpt_sf"/>
</dbReference>